<dbReference type="NCBIfam" id="TIGR03363">
    <property type="entry name" value="VI_chp_8"/>
    <property type="match status" value="1"/>
</dbReference>
<proteinExistence type="predicted"/>
<dbReference type="RefSeq" id="WP_149675697.1">
    <property type="nucleotide sequence ID" value="NZ_VTUZ01000052.1"/>
</dbReference>
<dbReference type="AlphaFoldDB" id="A0A5B0G6Q6"/>
<organism evidence="2 3">
    <name type="scientific">Paraburkholderia panacisoli</name>
    <dbReference type="NCBI Taxonomy" id="2603818"/>
    <lineage>
        <taxon>Bacteria</taxon>
        <taxon>Pseudomonadati</taxon>
        <taxon>Pseudomonadota</taxon>
        <taxon>Betaproteobacteria</taxon>
        <taxon>Burkholderiales</taxon>
        <taxon>Burkholderiaceae</taxon>
        <taxon>Paraburkholderia</taxon>
    </lineage>
</organism>
<dbReference type="PANTHER" id="PTHR37951">
    <property type="entry name" value="CYTOPLASMIC PROTEIN-RELATED"/>
    <property type="match status" value="1"/>
</dbReference>
<gene>
    <name evidence="2" type="primary">tssA</name>
    <name evidence="2" type="ORF">FVF58_43010</name>
</gene>
<dbReference type="InterPro" id="IPR010657">
    <property type="entry name" value="ImpA_N"/>
</dbReference>
<name>A0A5B0G6Q6_9BURK</name>
<dbReference type="Proteomes" id="UP000325273">
    <property type="component" value="Unassembled WGS sequence"/>
</dbReference>
<dbReference type="Pfam" id="PF06812">
    <property type="entry name" value="ImpA_N"/>
    <property type="match status" value="1"/>
</dbReference>
<dbReference type="EMBL" id="VTUZ01000052">
    <property type="protein sequence ID" value="KAA0998912.1"/>
    <property type="molecule type" value="Genomic_DNA"/>
</dbReference>
<evidence type="ECO:0000313" key="2">
    <source>
        <dbReference type="EMBL" id="KAA0998912.1"/>
    </source>
</evidence>
<accession>A0A5B0G6Q6</accession>
<comment type="caution">
    <text evidence="2">The sequence shown here is derived from an EMBL/GenBank/DDBJ whole genome shotgun (WGS) entry which is preliminary data.</text>
</comment>
<dbReference type="PANTHER" id="PTHR37951:SF1">
    <property type="entry name" value="TYPE VI SECRETION SYSTEM COMPONENT TSSA1"/>
    <property type="match status" value="1"/>
</dbReference>
<dbReference type="InterPro" id="IPR017740">
    <property type="entry name" value="TssA-like"/>
</dbReference>
<feature type="domain" description="ImpA N-terminal" evidence="1">
    <location>
        <begin position="25"/>
        <end position="147"/>
    </location>
</feature>
<evidence type="ECO:0000313" key="3">
    <source>
        <dbReference type="Proteomes" id="UP000325273"/>
    </source>
</evidence>
<protein>
    <submittedName>
        <fullName evidence="2">Type VI secretion system protein TssA</fullName>
    </submittedName>
</protein>
<reference evidence="2 3" key="1">
    <citation type="submission" date="2019-08" db="EMBL/GenBank/DDBJ databases">
        <title>Paraburkholderia sp. DCY113.</title>
        <authorList>
            <person name="Kang J."/>
        </authorList>
    </citation>
    <scope>NUCLEOTIDE SEQUENCE [LARGE SCALE GENOMIC DNA]</scope>
    <source>
        <strain evidence="2 3">DCY113</strain>
    </source>
</reference>
<sequence>MNAPASLELAPAALAASTDRIDAYLAPLPDGDGVGVSLRNDPVFQKIRDARRQDDPSLPMREWERPLIKADWKTVAALSGDALRTRSKDFQLAAWLCEAWTCERGVDGFVDGMRLLHALAERFWAHAYPQLEEGDADARVAPFVWINQTLSMVLKLQIRLLTLSVEPGSINLDDWVRVAGRASERDASGELTREFLDGEVSKGSNVADLLRLEEQLSAALDMTATLERSLDMQLGNDAPSFSRVMEALMDLQRAARSLRGERGLPVIDEAQAPVGHVSDEAWSQALEPASNDAAEDGSIHVSHEPARTVMTPFRIADRNHAYQLLDEIAQYLAQAEPHSPTPYLLRRAVAWGGMPLPELMREVVRQEGDLNRYFAMLGVHE</sequence>
<evidence type="ECO:0000259" key="1">
    <source>
        <dbReference type="Pfam" id="PF06812"/>
    </source>
</evidence>
<keyword evidence="3" id="KW-1185">Reference proteome</keyword>